<name>A0A4Z2GN61_9TELE</name>
<accession>A0A4Z2GN61</accession>
<keyword evidence="3" id="KW-1185">Reference proteome</keyword>
<dbReference type="AlphaFoldDB" id="A0A4Z2GN61"/>
<comment type="caution">
    <text evidence="2">The sequence shown here is derived from an EMBL/GenBank/DDBJ whole genome shotgun (WGS) entry which is preliminary data.</text>
</comment>
<sequence>MLSEVRGQRTLRDTGLEGQTGSYWEGADPRGLGTGSVLQWNQDLDQENQHDDYGVQPLLLGGSQVGDRYRSLIGSRSVLLEAGPGIRGGASLSSSSSPSDSRSQICCCSSGLMAFSARTRTRRLVG</sequence>
<dbReference type="Proteomes" id="UP000314294">
    <property type="component" value="Unassembled WGS sequence"/>
</dbReference>
<organism evidence="2 3">
    <name type="scientific">Liparis tanakae</name>
    <name type="common">Tanaka's snailfish</name>
    <dbReference type="NCBI Taxonomy" id="230148"/>
    <lineage>
        <taxon>Eukaryota</taxon>
        <taxon>Metazoa</taxon>
        <taxon>Chordata</taxon>
        <taxon>Craniata</taxon>
        <taxon>Vertebrata</taxon>
        <taxon>Euteleostomi</taxon>
        <taxon>Actinopterygii</taxon>
        <taxon>Neopterygii</taxon>
        <taxon>Teleostei</taxon>
        <taxon>Neoteleostei</taxon>
        <taxon>Acanthomorphata</taxon>
        <taxon>Eupercaria</taxon>
        <taxon>Perciformes</taxon>
        <taxon>Cottioidei</taxon>
        <taxon>Cottales</taxon>
        <taxon>Liparidae</taxon>
        <taxon>Liparis</taxon>
    </lineage>
</organism>
<proteinExistence type="predicted"/>
<protein>
    <submittedName>
        <fullName evidence="2">Uncharacterized protein</fullName>
    </submittedName>
</protein>
<feature type="compositionally biased region" description="Low complexity" evidence="1">
    <location>
        <begin position="91"/>
        <end position="103"/>
    </location>
</feature>
<evidence type="ECO:0000313" key="2">
    <source>
        <dbReference type="EMBL" id="TNN55058.1"/>
    </source>
</evidence>
<evidence type="ECO:0000256" key="1">
    <source>
        <dbReference type="SAM" id="MobiDB-lite"/>
    </source>
</evidence>
<reference evidence="2 3" key="1">
    <citation type="submission" date="2019-03" db="EMBL/GenBank/DDBJ databases">
        <title>First draft genome of Liparis tanakae, snailfish: a comprehensive survey of snailfish specific genes.</title>
        <authorList>
            <person name="Kim W."/>
            <person name="Song I."/>
            <person name="Jeong J.-H."/>
            <person name="Kim D."/>
            <person name="Kim S."/>
            <person name="Ryu S."/>
            <person name="Song J.Y."/>
            <person name="Lee S.K."/>
        </authorList>
    </citation>
    <scope>NUCLEOTIDE SEQUENCE [LARGE SCALE GENOMIC DNA]</scope>
    <source>
        <tissue evidence="2">Muscle</tissue>
    </source>
</reference>
<feature type="region of interest" description="Disordered" evidence="1">
    <location>
        <begin position="82"/>
        <end position="103"/>
    </location>
</feature>
<feature type="region of interest" description="Disordered" evidence="1">
    <location>
        <begin position="1"/>
        <end position="36"/>
    </location>
</feature>
<evidence type="ECO:0000313" key="3">
    <source>
        <dbReference type="Proteomes" id="UP000314294"/>
    </source>
</evidence>
<gene>
    <name evidence="2" type="ORF">EYF80_034764</name>
</gene>
<dbReference type="EMBL" id="SRLO01000468">
    <property type="protein sequence ID" value="TNN55058.1"/>
    <property type="molecule type" value="Genomic_DNA"/>
</dbReference>
<feature type="compositionally biased region" description="Basic and acidic residues" evidence="1">
    <location>
        <begin position="1"/>
        <end position="15"/>
    </location>
</feature>